<accession>A0AAV2U182</accession>
<dbReference type="AlphaFoldDB" id="A0AAV2U182"/>
<reference evidence="2" key="1">
    <citation type="submission" date="2024-06" db="EMBL/GenBank/DDBJ databases">
        <authorList>
            <person name="Liu X."/>
            <person name="Lenzi L."/>
            <person name="Haldenby T S."/>
            <person name="Uol C."/>
        </authorList>
    </citation>
    <scope>NUCLEOTIDE SEQUENCE</scope>
</reference>
<dbReference type="Pfam" id="PF12937">
    <property type="entry name" value="F-box-like"/>
    <property type="match status" value="1"/>
</dbReference>
<sequence>MSSSSNGDAIVESLPHEILLHIFTYLDCNDILNCQNVCRTWSNAALDTFLWQTKLCDLFSRRWSVISCERKSADAPDFSRITSTHPCEIYKFLFKYVPASLRTYDQNIPNPLASETASMDALDTSQTSPRSSISEQIISWFNRVVRRFSVATARRHSSTQQYRFAVFGPGFDQPQTSRLFSKLVDTRTKSFEPINMIPGRMGFGAGLTLRLYAQAQMAAYDDSLKCIFSHFSPNTTPVISRKPVVESSSVKKPEGSTQNSIHFENLEFDLHYLYSLRGHLSHSFDSQLERILYSRLFRHPSGSEYGSEAEALAKLAVTDSMQTILNGLNGIIYALDARETLEQSLCLRSELNAVLHGFPASIAKSVPIVILYIMPKEHISVKPFVRQTRRSISSGRSTSGAGVLNRDSYSGADYTISWSGSLLLPVSCLRLFELNNPWRLQKCASNDIKAVIQSIMWLRSMAPPIQGEVPLGLVRSNSTV</sequence>
<comment type="caution">
    <text evidence="2">The sequence shown here is derived from an EMBL/GenBank/DDBJ whole genome shotgun (WGS) entry which is preliminary data.</text>
</comment>
<dbReference type="GO" id="GO:0019005">
    <property type="term" value="C:SCF ubiquitin ligase complex"/>
    <property type="evidence" value="ECO:0007669"/>
    <property type="project" value="TreeGrafter"/>
</dbReference>
<organism evidence="2 3">
    <name type="scientific">Calicophoron daubneyi</name>
    <name type="common">Rumen fluke</name>
    <name type="synonym">Paramphistomum daubneyi</name>
    <dbReference type="NCBI Taxonomy" id="300641"/>
    <lineage>
        <taxon>Eukaryota</taxon>
        <taxon>Metazoa</taxon>
        <taxon>Spiralia</taxon>
        <taxon>Lophotrochozoa</taxon>
        <taxon>Platyhelminthes</taxon>
        <taxon>Trematoda</taxon>
        <taxon>Digenea</taxon>
        <taxon>Plagiorchiida</taxon>
        <taxon>Pronocephalata</taxon>
        <taxon>Paramphistomoidea</taxon>
        <taxon>Paramphistomidae</taxon>
        <taxon>Calicophoron</taxon>
    </lineage>
</organism>
<dbReference type="PROSITE" id="PS50181">
    <property type="entry name" value="FBOX"/>
    <property type="match status" value="1"/>
</dbReference>
<dbReference type="Proteomes" id="UP001497525">
    <property type="component" value="Unassembled WGS sequence"/>
</dbReference>
<name>A0AAV2U182_CALDB</name>
<evidence type="ECO:0000259" key="1">
    <source>
        <dbReference type="PROSITE" id="PS50181"/>
    </source>
</evidence>
<proteinExistence type="predicted"/>
<dbReference type="PANTHER" id="PTHR16008">
    <property type="entry name" value="F-BOX ONLY PROTEIN 4"/>
    <property type="match status" value="1"/>
</dbReference>
<dbReference type="InterPro" id="IPR027417">
    <property type="entry name" value="P-loop_NTPase"/>
</dbReference>
<dbReference type="SUPFAM" id="SSF81383">
    <property type="entry name" value="F-box domain"/>
    <property type="match status" value="1"/>
</dbReference>
<dbReference type="EMBL" id="CAXLJL010000933">
    <property type="protein sequence ID" value="CAL5141669.1"/>
    <property type="molecule type" value="Genomic_DNA"/>
</dbReference>
<dbReference type="GO" id="GO:0000209">
    <property type="term" value="P:protein polyubiquitination"/>
    <property type="evidence" value="ECO:0007669"/>
    <property type="project" value="TreeGrafter"/>
</dbReference>
<protein>
    <recommendedName>
        <fullName evidence="1">F-box domain-containing protein</fullName>
    </recommendedName>
</protein>
<evidence type="ECO:0000313" key="2">
    <source>
        <dbReference type="EMBL" id="CAL5141669.1"/>
    </source>
</evidence>
<dbReference type="PANTHER" id="PTHR16008:SF4">
    <property type="entry name" value="F-BOX ONLY PROTEIN 4"/>
    <property type="match status" value="1"/>
</dbReference>
<dbReference type="GO" id="GO:0031146">
    <property type="term" value="P:SCF-dependent proteasomal ubiquitin-dependent protein catabolic process"/>
    <property type="evidence" value="ECO:0007669"/>
    <property type="project" value="InterPro"/>
</dbReference>
<dbReference type="Gene3D" id="3.40.50.300">
    <property type="entry name" value="P-loop containing nucleotide triphosphate hydrolases"/>
    <property type="match status" value="2"/>
</dbReference>
<dbReference type="Gene3D" id="1.20.1280.50">
    <property type="match status" value="1"/>
</dbReference>
<dbReference type="SMART" id="SM00256">
    <property type="entry name" value="FBOX"/>
    <property type="match status" value="1"/>
</dbReference>
<feature type="domain" description="F-box" evidence="1">
    <location>
        <begin position="8"/>
        <end position="54"/>
    </location>
</feature>
<evidence type="ECO:0000313" key="3">
    <source>
        <dbReference type="Proteomes" id="UP001497525"/>
    </source>
</evidence>
<dbReference type="InterPro" id="IPR001810">
    <property type="entry name" value="F-box_dom"/>
</dbReference>
<dbReference type="InterPro" id="IPR036047">
    <property type="entry name" value="F-box-like_dom_sf"/>
</dbReference>
<gene>
    <name evidence="2" type="ORF">CDAUBV1_LOCUS17000</name>
</gene>
<dbReference type="InterPro" id="IPR039588">
    <property type="entry name" value="FBXO4"/>
</dbReference>